<dbReference type="KEGG" id="cfr:102514843"/>
<dbReference type="GO" id="GO:0008201">
    <property type="term" value="F:heparin binding"/>
    <property type="evidence" value="ECO:0007669"/>
    <property type="project" value="InterPro"/>
</dbReference>
<dbReference type="PANTHER" id="PTHR12025">
    <property type="entry name" value="VASCULAR ENDOTHELIAL GROWTH FACTOR"/>
    <property type="match status" value="1"/>
</dbReference>
<keyword evidence="3" id="KW-0217">Developmental protein</keyword>
<dbReference type="FunFam" id="2.10.160.10:FF:000001">
    <property type="entry name" value="Vascular endothelial growth factor A"/>
    <property type="match status" value="1"/>
</dbReference>
<dbReference type="InterPro" id="IPR036841">
    <property type="entry name" value="VEGF_C_sf"/>
</dbReference>
<dbReference type="GO" id="GO:0005172">
    <property type="term" value="F:vascular endothelial growth factor receptor binding"/>
    <property type="evidence" value="ECO:0007669"/>
    <property type="project" value="TreeGrafter"/>
</dbReference>
<dbReference type="PROSITE" id="PS50278">
    <property type="entry name" value="PDGF_2"/>
    <property type="match status" value="1"/>
</dbReference>
<feature type="region of interest" description="Disordered" evidence="14">
    <location>
        <begin position="1"/>
        <end position="31"/>
    </location>
</feature>
<evidence type="ECO:0000256" key="11">
    <source>
        <dbReference type="ARBA" id="ARBA00049633"/>
    </source>
</evidence>
<feature type="compositionally biased region" description="Basic residues" evidence="14">
    <location>
        <begin position="564"/>
        <end position="580"/>
    </location>
</feature>
<gene>
    <name evidence="17" type="primary">VEGFA</name>
</gene>
<dbReference type="Proteomes" id="UP000694856">
    <property type="component" value="Chromosome 20"/>
</dbReference>
<evidence type="ECO:0000313" key="16">
    <source>
        <dbReference type="Proteomes" id="UP000694856"/>
    </source>
</evidence>
<dbReference type="GO" id="GO:0051781">
    <property type="term" value="P:positive regulation of cell division"/>
    <property type="evidence" value="ECO:0007669"/>
    <property type="project" value="UniProtKB-KW"/>
</dbReference>
<dbReference type="SUPFAM" id="SSF57593">
    <property type="entry name" value="Heparin-binding domain from vascular endothelial growth factor"/>
    <property type="match status" value="1"/>
</dbReference>
<dbReference type="RefSeq" id="XP_032319413.1">
    <property type="nucleotide sequence ID" value="XM_032463522.1"/>
</dbReference>
<dbReference type="GO" id="GO:0030154">
    <property type="term" value="P:cell differentiation"/>
    <property type="evidence" value="ECO:0007669"/>
    <property type="project" value="UniProtKB-KW"/>
</dbReference>
<evidence type="ECO:0000256" key="10">
    <source>
        <dbReference type="ARBA" id="ARBA00031822"/>
    </source>
</evidence>
<evidence type="ECO:0000256" key="13">
    <source>
        <dbReference type="RuleBase" id="RU003818"/>
    </source>
</evidence>
<evidence type="ECO:0000256" key="14">
    <source>
        <dbReference type="SAM" id="MobiDB-lite"/>
    </source>
</evidence>
<keyword evidence="9" id="KW-0497">Mitogen</keyword>
<dbReference type="CDD" id="cd00135">
    <property type="entry name" value="PDGF"/>
    <property type="match status" value="1"/>
</dbReference>
<dbReference type="AlphaFoldDB" id="A0A8B8RN96"/>
<evidence type="ECO:0000256" key="1">
    <source>
        <dbReference type="ARBA" id="ARBA00006686"/>
    </source>
</evidence>
<dbReference type="Gene3D" id="2.10.90.10">
    <property type="entry name" value="Cystine-knot cytokines"/>
    <property type="match status" value="1"/>
</dbReference>
<dbReference type="Pfam" id="PF00341">
    <property type="entry name" value="PDGF"/>
    <property type="match status" value="1"/>
</dbReference>
<comment type="subunit">
    <text evidence="12">Homodimer; disulfide-linked. Also found as heterodimer with PGF. Interacts with NRP1. Interacts with BSG. Interacts with CD82; this interaction inhibits VEGFA-mediated signaling pathway.</text>
</comment>
<dbReference type="PANTHER" id="PTHR12025:SF5">
    <property type="entry name" value="VASCULAR ENDOTHELIAL GROWTH FACTOR A, LONG FORM"/>
    <property type="match status" value="1"/>
</dbReference>
<feature type="region of interest" description="Disordered" evidence="14">
    <location>
        <begin position="173"/>
        <end position="283"/>
    </location>
</feature>
<dbReference type="GO" id="GO:0001938">
    <property type="term" value="P:positive regulation of endothelial cell proliferation"/>
    <property type="evidence" value="ECO:0007669"/>
    <property type="project" value="TreeGrafter"/>
</dbReference>
<evidence type="ECO:0000256" key="7">
    <source>
        <dbReference type="ARBA" id="ARBA00023157"/>
    </source>
</evidence>
<evidence type="ECO:0000256" key="12">
    <source>
        <dbReference type="ARBA" id="ARBA00063118"/>
    </source>
</evidence>
<dbReference type="CTD" id="7422"/>
<dbReference type="GO" id="GO:0050930">
    <property type="term" value="P:induction of positive chemotaxis"/>
    <property type="evidence" value="ECO:0007669"/>
    <property type="project" value="TreeGrafter"/>
</dbReference>
<dbReference type="GO" id="GO:0001666">
    <property type="term" value="P:response to hypoxia"/>
    <property type="evidence" value="ECO:0007669"/>
    <property type="project" value="TreeGrafter"/>
</dbReference>
<dbReference type="InterPro" id="IPR000072">
    <property type="entry name" value="PDGF/VEGF_dom"/>
</dbReference>
<feature type="compositionally biased region" description="Basic and acidic residues" evidence="14">
    <location>
        <begin position="15"/>
        <end position="30"/>
    </location>
</feature>
<feature type="domain" description="Platelet-derived growth factor (PDGF) family profile" evidence="15">
    <location>
        <begin position="459"/>
        <end position="555"/>
    </location>
</feature>
<evidence type="ECO:0000256" key="5">
    <source>
        <dbReference type="ARBA" id="ARBA00022782"/>
    </source>
</evidence>
<keyword evidence="8" id="KW-0325">Glycoprotein</keyword>
<keyword evidence="16" id="KW-1185">Reference proteome</keyword>
<keyword evidence="6 13" id="KW-0339">Growth factor</keyword>
<dbReference type="GO" id="GO:0005615">
    <property type="term" value="C:extracellular space"/>
    <property type="evidence" value="ECO:0007669"/>
    <property type="project" value="TreeGrafter"/>
</dbReference>
<reference evidence="17" key="1">
    <citation type="submission" date="2025-08" db="UniProtKB">
        <authorList>
            <consortium name="RefSeq"/>
        </authorList>
    </citation>
    <scope>IDENTIFICATION</scope>
    <source>
        <tissue evidence="17">Ear skin</tissue>
    </source>
</reference>
<evidence type="ECO:0000256" key="6">
    <source>
        <dbReference type="ARBA" id="ARBA00023030"/>
    </source>
</evidence>
<dbReference type="Pfam" id="PF14554">
    <property type="entry name" value="VEGF_C"/>
    <property type="match status" value="1"/>
</dbReference>
<dbReference type="GO" id="GO:0045766">
    <property type="term" value="P:positive regulation of angiogenesis"/>
    <property type="evidence" value="ECO:0007669"/>
    <property type="project" value="TreeGrafter"/>
</dbReference>
<feature type="compositionally biased region" description="Basic and acidic residues" evidence="14">
    <location>
        <begin position="553"/>
        <end position="563"/>
    </location>
</feature>
<dbReference type="GO" id="GO:0060754">
    <property type="term" value="P:positive regulation of mast cell chemotaxis"/>
    <property type="evidence" value="ECO:0007669"/>
    <property type="project" value="TreeGrafter"/>
</dbReference>
<evidence type="ECO:0000259" key="15">
    <source>
        <dbReference type="PROSITE" id="PS50278"/>
    </source>
</evidence>
<dbReference type="GeneID" id="102514843"/>
<keyword evidence="5" id="KW-0221">Differentiation</keyword>
<keyword evidence="7" id="KW-1015">Disulfide bond</keyword>
<sequence>MDPSHSSPLGASHSDVSRPDEGYRGTHCPDEYIVPPMPSTGLCAYEAIRVPNMPLFGRSEMGGSGSAGSGEERRGLGQPGCEEAAARVVSGAGGSCTRSGETHRRGGRTGGVTSHGSPHWNLIFIYPGFTLLLFPETFLKTVFFPVLIYFGFPFPAKSGRPFGEIAPVLPQITSDFGNQQREERGSKSSKEKSRKRDWVRERARASEKREDRGKVSDLLLGVTARARREPSPSGSRVGPAALTDRQTDTAPRPSAHLLPGRRPTVDAAASRGQEPEPAPGGGVEGVGARGVALKLFIQLLGCSRSGGAVVRLGAADPSETGRSASSVREEPQSAEGEEEEEKEEERGPRWRLGSRKPGSWTGEAAVCADSAPAARAPQALARALAPGGRGARLGAEESGRPRSPSQRGSASRASPGRASETMNFLLSWVHWSLALLLYLHHAKWSQAAPMTAGEQKPHEVVKFMDVYQRSYCRPIETLVDIFQEYPDEIEYIFKPSCVPLMRCGGCCNDEGLECVPTEEFNITMQIMRIKPHQGQHIGEMSFLQHNKCECRPKKDRARQEKKSVRGKGKGQKRKRKKSRYKSWSVPCGPCSERRKHLFVQDPQTCKCSCKNTDSRCKARQLELNERTCRCDKPRR</sequence>
<dbReference type="InterPro" id="IPR050507">
    <property type="entry name" value="PDGF/VEGF_growth_factor"/>
</dbReference>
<evidence type="ECO:0000256" key="4">
    <source>
        <dbReference type="ARBA" id="ARBA00022657"/>
    </source>
</evidence>
<feature type="region of interest" description="Disordered" evidence="14">
    <location>
        <begin position="553"/>
        <end position="584"/>
    </location>
</feature>
<keyword evidence="4" id="KW-0037">Angiogenesis</keyword>
<dbReference type="GO" id="GO:0008083">
    <property type="term" value="F:growth factor activity"/>
    <property type="evidence" value="ECO:0007669"/>
    <property type="project" value="UniProtKB-KW"/>
</dbReference>
<evidence type="ECO:0000256" key="2">
    <source>
        <dbReference type="ARBA" id="ARBA00022246"/>
    </source>
</evidence>
<feature type="region of interest" description="Disordered" evidence="14">
    <location>
        <begin position="59"/>
        <end position="79"/>
    </location>
</feature>
<dbReference type="GO" id="GO:0038084">
    <property type="term" value="P:vascular endothelial growth factor signaling pathway"/>
    <property type="evidence" value="ECO:0007669"/>
    <property type="project" value="TreeGrafter"/>
</dbReference>
<dbReference type="GO" id="GO:0042056">
    <property type="term" value="F:chemoattractant activity"/>
    <property type="evidence" value="ECO:0007669"/>
    <property type="project" value="TreeGrafter"/>
</dbReference>
<dbReference type="GO" id="GO:0048010">
    <property type="term" value="P:vascular endothelial growth factor receptor signaling pathway"/>
    <property type="evidence" value="ECO:0007669"/>
    <property type="project" value="TreeGrafter"/>
</dbReference>
<dbReference type="PROSITE" id="PS00249">
    <property type="entry name" value="PDGF_1"/>
    <property type="match status" value="1"/>
</dbReference>
<accession>A0A8B8RN96</accession>
<dbReference type="InterPro" id="IPR027928">
    <property type="entry name" value="VEGF_C"/>
</dbReference>
<feature type="region of interest" description="Disordered" evidence="14">
    <location>
        <begin position="92"/>
        <end position="114"/>
    </location>
</feature>
<dbReference type="GO" id="GO:0002040">
    <property type="term" value="P:sprouting angiogenesis"/>
    <property type="evidence" value="ECO:0007669"/>
    <property type="project" value="TreeGrafter"/>
</dbReference>
<evidence type="ECO:0000256" key="3">
    <source>
        <dbReference type="ARBA" id="ARBA00022473"/>
    </source>
</evidence>
<dbReference type="Gene3D" id="2.10.160.10">
    <property type="entry name" value="Vascular endothelial growth factor, heparin-binding domain"/>
    <property type="match status" value="1"/>
</dbReference>
<dbReference type="InterPro" id="IPR029034">
    <property type="entry name" value="Cystine-knot_cytokine"/>
</dbReference>
<feature type="compositionally biased region" description="Low complexity" evidence="14">
    <location>
        <begin position="401"/>
        <end position="416"/>
    </location>
</feature>
<dbReference type="SUPFAM" id="SSF57501">
    <property type="entry name" value="Cystine-knot cytokines"/>
    <property type="match status" value="1"/>
</dbReference>
<evidence type="ECO:0000313" key="17">
    <source>
        <dbReference type="RefSeq" id="XP_032319413.1"/>
    </source>
</evidence>
<feature type="compositionally biased region" description="Basic and acidic residues" evidence="14">
    <location>
        <begin position="180"/>
        <end position="215"/>
    </location>
</feature>
<proteinExistence type="inferred from homology"/>
<dbReference type="GO" id="GO:0016020">
    <property type="term" value="C:membrane"/>
    <property type="evidence" value="ECO:0007669"/>
    <property type="project" value="InterPro"/>
</dbReference>
<evidence type="ECO:0000256" key="9">
    <source>
        <dbReference type="ARBA" id="ARBA00023246"/>
    </source>
</evidence>
<comment type="function">
    <text evidence="11">Growth factor active in angiogenesis, vasculogenesis and endothelial cell growth. Induces endothelial cell proliferation, promotes cell migration, inhibits apoptosis and induces permeabilization of blood vessels. Binds to the FLT1/VEGFR1 and KDR/VEGFR2 receptors, heparan sulfate and heparin. Binding to NRP1 receptor initiates a signaling pathway needed for motor neuron axon guidance and cell body migration, including for the caudal migration of facial motor neurons from rhombomere 4 to rhombomere 6 during embryonic development. Also binds the DEAR/FBXW7-AS1 receptor.</text>
</comment>
<dbReference type="SMART" id="SM00141">
    <property type="entry name" value="PDGF"/>
    <property type="match status" value="1"/>
</dbReference>
<dbReference type="SMR" id="A0A8B8RN96"/>
<evidence type="ECO:0000256" key="8">
    <source>
        <dbReference type="ARBA" id="ARBA00023180"/>
    </source>
</evidence>
<comment type="similarity">
    <text evidence="1 13">Belongs to the PDGF/VEGF growth factor family.</text>
</comment>
<protein>
    <recommendedName>
        <fullName evidence="2">Vascular endothelial growth factor A</fullName>
    </recommendedName>
    <alternativeName>
        <fullName evidence="10">Vascular permeability factor</fullName>
    </alternativeName>
</protein>
<feature type="region of interest" description="Disordered" evidence="14">
    <location>
        <begin position="385"/>
        <end position="416"/>
    </location>
</feature>
<dbReference type="InterPro" id="IPR023581">
    <property type="entry name" value="PD_growth_factor_CS"/>
</dbReference>
<name>A0A8B8RN96_CAMFR</name>
<feature type="region of interest" description="Disordered" evidence="14">
    <location>
        <begin position="314"/>
        <end position="362"/>
    </location>
</feature>
<organism evidence="16 17">
    <name type="scientific">Camelus ferus</name>
    <name type="common">Wild bactrian camel</name>
    <name type="synonym">Camelus bactrianus ferus</name>
    <dbReference type="NCBI Taxonomy" id="419612"/>
    <lineage>
        <taxon>Eukaryota</taxon>
        <taxon>Metazoa</taxon>
        <taxon>Chordata</taxon>
        <taxon>Craniata</taxon>
        <taxon>Vertebrata</taxon>
        <taxon>Euteleostomi</taxon>
        <taxon>Mammalia</taxon>
        <taxon>Eutheria</taxon>
        <taxon>Laurasiatheria</taxon>
        <taxon>Artiodactyla</taxon>
        <taxon>Tylopoda</taxon>
        <taxon>Camelidae</taxon>
        <taxon>Camelus</taxon>
    </lineage>
</organism>
<dbReference type="FunFam" id="2.10.90.10:FF:000009">
    <property type="entry name" value="Vascular endothelial growth factor A"/>
    <property type="match status" value="1"/>
</dbReference>